<evidence type="ECO:0000256" key="1">
    <source>
        <dbReference type="SAM" id="Phobius"/>
    </source>
</evidence>
<evidence type="ECO:0000313" key="2">
    <source>
        <dbReference type="EMBL" id="GAA4581058.1"/>
    </source>
</evidence>
<dbReference type="Proteomes" id="UP001500307">
    <property type="component" value="Unassembled WGS sequence"/>
</dbReference>
<keyword evidence="1" id="KW-0812">Transmembrane</keyword>
<keyword evidence="1" id="KW-1133">Transmembrane helix</keyword>
<sequence>MGEASCYTSGLSGRCLCGGDECGEVLHFRGMPRQIRIWLRNALIAGCALGVGLFGWQAVTADVPGRDRSIDVCGFVRPETIARLLPDASKAQAEIDPTKSWCDFSGWVGEGDGRAEVHLWFGYVRSTRSRGASAEDWARYVVRGGSCINCRMKPTPVRIGDESFEYGWTYEDVRQFAQVHVRIGTVTVEAHLDTPYAARDVMFEATRIVAQEVAARCYGRC</sequence>
<proteinExistence type="predicted"/>
<gene>
    <name evidence="2" type="ORF">GCM10023176_61420</name>
</gene>
<organism evidence="2 3">
    <name type="scientific">Micromonospora coerulea</name>
    <dbReference type="NCBI Taxonomy" id="47856"/>
    <lineage>
        <taxon>Bacteria</taxon>
        <taxon>Bacillati</taxon>
        <taxon>Actinomycetota</taxon>
        <taxon>Actinomycetes</taxon>
        <taxon>Micromonosporales</taxon>
        <taxon>Micromonosporaceae</taxon>
        <taxon>Micromonospora</taxon>
    </lineage>
</organism>
<keyword evidence="1" id="KW-0472">Membrane</keyword>
<evidence type="ECO:0008006" key="4">
    <source>
        <dbReference type="Google" id="ProtNLM"/>
    </source>
</evidence>
<keyword evidence="3" id="KW-1185">Reference proteome</keyword>
<protein>
    <recommendedName>
        <fullName evidence="4">DUF3558 domain-containing protein</fullName>
    </recommendedName>
</protein>
<evidence type="ECO:0000313" key="3">
    <source>
        <dbReference type="Proteomes" id="UP001500307"/>
    </source>
</evidence>
<name>A0ABP8T705_9ACTN</name>
<accession>A0ABP8T705</accession>
<feature type="transmembrane region" description="Helical" evidence="1">
    <location>
        <begin position="37"/>
        <end position="59"/>
    </location>
</feature>
<comment type="caution">
    <text evidence="2">The sequence shown here is derived from an EMBL/GenBank/DDBJ whole genome shotgun (WGS) entry which is preliminary data.</text>
</comment>
<dbReference type="EMBL" id="BAABGU010000074">
    <property type="protein sequence ID" value="GAA4581058.1"/>
    <property type="molecule type" value="Genomic_DNA"/>
</dbReference>
<reference evidence="3" key="1">
    <citation type="journal article" date="2019" name="Int. J. Syst. Evol. Microbiol.">
        <title>The Global Catalogue of Microorganisms (GCM) 10K type strain sequencing project: providing services to taxonomists for standard genome sequencing and annotation.</title>
        <authorList>
            <consortium name="The Broad Institute Genomics Platform"/>
            <consortium name="The Broad Institute Genome Sequencing Center for Infectious Disease"/>
            <person name="Wu L."/>
            <person name="Ma J."/>
        </authorList>
    </citation>
    <scope>NUCLEOTIDE SEQUENCE [LARGE SCALE GENOMIC DNA]</scope>
    <source>
        <strain evidence="3">JCM 3175</strain>
    </source>
</reference>